<evidence type="ECO:0000259" key="3">
    <source>
        <dbReference type="Pfam" id="PF06580"/>
    </source>
</evidence>
<dbReference type="InterPro" id="IPR050640">
    <property type="entry name" value="Bact_2-comp_sensor_kinase"/>
</dbReference>
<dbReference type="RefSeq" id="WP_119437353.1">
    <property type="nucleotide sequence ID" value="NZ_QWGR01000003.1"/>
</dbReference>
<keyword evidence="1" id="KW-0472">Membrane</keyword>
<evidence type="ECO:0000256" key="2">
    <source>
        <dbReference type="SAM" id="SignalP"/>
    </source>
</evidence>
<keyword evidence="1" id="KW-0812">Transmembrane</keyword>
<dbReference type="InterPro" id="IPR015943">
    <property type="entry name" value="WD40/YVTN_repeat-like_dom_sf"/>
</dbReference>
<dbReference type="AlphaFoldDB" id="A0A399SZJ0"/>
<dbReference type="Pfam" id="PF06580">
    <property type="entry name" value="His_kinase"/>
    <property type="match status" value="1"/>
</dbReference>
<name>A0A399SZJ0_9BACT</name>
<feature type="domain" description="Signal transduction histidine kinase internal region" evidence="3">
    <location>
        <begin position="761"/>
        <end position="840"/>
    </location>
</feature>
<dbReference type="PANTHER" id="PTHR34220">
    <property type="entry name" value="SENSOR HISTIDINE KINASE YPDA"/>
    <property type="match status" value="1"/>
</dbReference>
<feature type="chain" id="PRO_5017334547" description="Signal transduction histidine kinase internal region domain-containing protein" evidence="2">
    <location>
        <begin position="21"/>
        <end position="967"/>
    </location>
</feature>
<dbReference type="Gene3D" id="3.30.565.10">
    <property type="entry name" value="Histidine kinase-like ATPase, C-terminal domain"/>
    <property type="match status" value="1"/>
</dbReference>
<dbReference type="InterPro" id="IPR036890">
    <property type="entry name" value="HATPase_C_sf"/>
</dbReference>
<reference evidence="5 6" key="1">
    <citation type="submission" date="2018-08" db="EMBL/GenBank/DDBJ databases">
        <title>Pallidiluteibacterium maritimus gen. nov., sp. nov., isolated from coastal sediment.</title>
        <authorList>
            <person name="Zhou L.Y."/>
        </authorList>
    </citation>
    <scope>NUCLEOTIDE SEQUENCE [LARGE SCALE GENOMIC DNA]</scope>
    <source>
        <strain evidence="5 6">XSD2</strain>
    </source>
</reference>
<dbReference type="InterPro" id="IPR011110">
    <property type="entry name" value="Reg_prop"/>
</dbReference>
<dbReference type="SUPFAM" id="SSF55874">
    <property type="entry name" value="ATPase domain of HSP90 chaperone/DNA topoisomerase II/histidine kinase"/>
    <property type="match status" value="1"/>
</dbReference>
<protein>
    <recommendedName>
        <fullName evidence="7">Signal transduction histidine kinase internal region domain-containing protein</fullName>
    </recommendedName>
</protein>
<dbReference type="Gene3D" id="2.60.40.10">
    <property type="entry name" value="Immunoglobulins"/>
    <property type="match status" value="1"/>
</dbReference>
<feature type="transmembrane region" description="Helical" evidence="1">
    <location>
        <begin position="722"/>
        <end position="744"/>
    </location>
</feature>
<dbReference type="Proteomes" id="UP000265926">
    <property type="component" value="Unassembled WGS sequence"/>
</dbReference>
<dbReference type="EMBL" id="QWGR01000003">
    <property type="protein sequence ID" value="RIJ49466.1"/>
    <property type="molecule type" value="Genomic_DNA"/>
</dbReference>
<proteinExistence type="predicted"/>
<keyword evidence="1" id="KW-1133">Transmembrane helix</keyword>
<organism evidence="5 6">
    <name type="scientific">Maribellus luteus</name>
    <dbReference type="NCBI Taxonomy" id="2305463"/>
    <lineage>
        <taxon>Bacteria</taxon>
        <taxon>Pseudomonadati</taxon>
        <taxon>Bacteroidota</taxon>
        <taxon>Bacteroidia</taxon>
        <taxon>Marinilabiliales</taxon>
        <taxon>Prolixibacteraceae</taxon>
        <taxon>Maribellus</taxon>
    </lineage>
</organism>
<dbReference type="SUPFAM" id="SSF63829">
    <property type="entry name" value="Calcium-dependent phosphotriesterase"/>
    <property type="match status" value="1"/>
</dbReference>
<evidence type="ECO:0000313" key="5">
    <source>
        <dbReference type="EMBL" id="RIJ49466.1"/>
    </source>
</evidence>
<accession>A0A399SZJ0</accession>
<dbReference type="GO" id="GO:0016020">
    <property type="term" value="C:membrane"/>
    <property type="evidence" value="ECO:0007669"/>
    <property type="project" value="InterPro"/>
</dbReference>
<dbReference type="InterPro" id="IPR011123">
    <property type="entry name" value="Y_Y_Y"/>
</dbReference>
<keyword evidence="6" id="KW-1185">Reference proteome</keyword>
<dbReference type="Pfam" id="PF07495">
    <property type="entry name" value="Y_Y_Y"/>
    <property type="match status" value="1"/>
</dbReference>
<dbReference type="InterPro" id="IPR010559">
    <property type="entry name" value="Sig_transdc_His_kin_internal"/>
</dbReference>
<dbReference type="PANTHER" id="PTHR34220:SF7">
    <property type="entry name" value="SENSOR HISTIDINE KINASE YPDA"/>
    <property type="match status" value="1"/>
</dbReference>
<dbReference type="InterPro" id="IPR013783">
    <property type="entry name" value="Ig-like_fold"/>
</dbReference>
<feature type="domain" description="Two component regulator three Y" evidence="4">
    <location>
        <begin position="662"/>
        <end position="714"/>
    </location>
</feature>
<feature type="signal peptide" evidence="2">
    <location>
        <begin position="1"/>
        <end position="20"/>
    </location>
</feature>
<comment type="caution">
    <text evidence="5">The sequence shown here is derived from an EMBL/GenBank/DDBJ whole genome shotgun (WGS) entry which is preliminary data.</text>
</comment>
<dbReference type="Gene3D" id="2.130.10.10">
    <property type="entry name" value="YVTN repeat-like/Quinoprotein amine dehydrogenase"/>
    <property type="match status" value="2"/>
</dbReference>
<gene>
    <name evidence="5" type="ORF">D1614_07970</name>
</gene>
<keyword evidence="2" id="KW-0732">Signal</keyword>
<dbReference type="OrthoDB" id="908907at2"/>
<dbReference type="GO" id="GO:0000155">
    <property type="term" value="F:phosphorelay sensor kinase activity"/>
    <property type="evidence" value="ECO:0007669"/>
    <property type="project" value="InterPro"/>
</dbReference>
<evidence type="ECO:0008006" key="7">
    <source>
        <dbReference type="Google" id="ProtNLM"/>
    </source>
</evidence>
<sequence length="967" mass="112580">MRSYLVILLLFFLQINQSFCENPFVTNYSVTDGLPTSMIYCVEKDSRGFMWFGTDKGVIRYDGHNFLVLTEDDGLSYNMVFRIKEDMEGRLWFLNFDGSVNFYDQNKIHNEETDAFLKDVRTGFMYHNFFQASDSTIYFYNVNSEINVVKDLKYIDFFDLSRESNGPVNTLYLNESPGKHFYLWSSSGNYELEDLNEVSKHIELPMSQVRVFSQNDQDVFSVDLSGNISLFRNYKLVDRNFLSVDSRFVNDILVDNEGLIWVSIFDKGVYCYRGKELLLHLKIEVPQNLLQDDENNIWAVSKKGIYKINRDIVRYSFFGTENFDGEGITAFSSSTPEGVWATNGERIFFLKGNDIYKSDKLFSDLNLNKLHHLSNDVLLVHGRMTHLFTLKEPSFNEQEKKIYFKNILTSNFLAENSIVDEKKNVVYLYDNDYVIALNVDSDSSAHWSFREGRISNVLINNNRQLVVSAASNFLVDENSIIHAQNVYNRFNGRFISAHLILDPENEIFNLIGNEMYLQHGKEFYNVLGDLQDQVDFRIRDMAYYDSTLFFFTERTIYFIHNPQKVIEGKEVELNRLGNEFHNINDIFCKDDKLFVGSDDGMTVIPIKESVNTQYQPTKPYFVRVLLDDKEIDVSRGAISYKNKNRLNIEFSSLNFSSIPSNFAYMLEGVNDNWITGTETQVVYLNLEPGNYTFKLRSRKNMEDYSEAIELPIKVVPTLWQRLITKVIVFLFLIILVFLVVRRYYQEQIRAREKDYQLATIEHRALQSMMNPHFIFNSLGSIQKFLLENKPEEAGSYLSQFARLIRQTMNSIKSNSVILDDEVERLRNYIELEQFRMDHRFGYSIEIDEKLENDDYNIPSMIVQPFVENAIWHGISTLPTKGFIKVVFEYLSDKSIRILVEDNGIGFAKSRAYSQSKNSLNISSSLTQKRVKLLGDKYKVQTGIHAEELYPGNENPGARITLILPIIE</sequence>
<evidence type="ECO:0000313" key="6">
    <source>
        <dbReference type="Proteomes" id="UP000265926"/>
    </source>
</evidence>
<dbReference type="Pfam" id="PF07494">
    <property type="entry name" value="Reg_prop"/>
    <property type="match status" value="1"/>
</dbReference>
<evidence type="ECO:0000256" key="1">
    <source>
        <dbReference type="SAM" id="Phobius"/>
    </source>
</evidence>
<evidence type="ECO:0000259" key="4">
    <source>
        <dbReference type="Pfam" id="PF07495"/>
    </source>
</evidence>